<dbReference type="Gene3D" id="3.40.140.10">
    <property type="entry name" value="Cytidine Deaminase, domain 2"/>
    <property type="match status" value="1"/>
</dbReference>
<name>A0A1H7UZS0_9NOCA</name>
<dbReference type="PROSITE" id="PS51747">
    <property type="entry name" value="CYT_DCMP_DEAMINASES_2"/>
    <property type="match status" value="1"/>
</dbReference>
<dbReference type="AlphaFoldDB" id="A0A1H7UZS0"/>
<dbReference type="InterPro" id="IPR016193">
    <property type="entry name" value="Cytidine_deaminase-like"/>
</dbReference>
<evidence type="ECO:0000259" key="3">
    <source>
        <dbReference type="PROSITE" id="PS51747"/>
    </source>
</evidence>
<dbReference type="Proteomes" id="UP000198677">
    <property type="component" value="Unassembled WGS sequence"/>
</dbReference>
<dbReference type="InterPro" id="IPR016192">
    <property type="entry name" value="APOBEC/CMP_deaminase_Zn-bd"/>
</dbReference>
<dbReference type="PANTHER" id="PTHR11079:SF162">
    <property type="entry name" value="RIBOFLAVIN BIOSYNTHESIS PROTEIN PYRD, CHLOROPLASTIC"/>
    <property type="match status" value="1"/>
</dbReference>
<dbReference type="OrthoDB" id="9802676at2"/>
<proteinExistence type="predicted"/>
<evidence type="ECO:0000313" key="4">
    <source>
        <dbReference type="EMBL" id="SEM02440.1"/>
    </source>
</evidence>
<dbReference type="PANTHER" id="PTHR11079">
    <property type="entry name" value="CYTOSINE DEAMINASE FAMILY MEMBER"/>
    <property type="match status" value="1"/>
</dbReference>
<dbReference type="PROSITE" id="PS00903">
    <property type="entry name" value="CYT_DCMP_DEAMINASES_1"/>
    <property type="match status" value="1"/>
</dbReference>
<dbReference type="Pfam" id="PF00383">
    <property type="entry name" value="dCMP_cyt_deam_1"/>
    <property type="match status" value="1"/>
</dbReference>
<keyword evidence="1" id="KW-0479">Metal-binding</keyword>
<keyword evidence="5" id="KW-1185">Reference proteome</keyword>
<dbReference type="GO" id="GO:0016787">
    <property type="term" value="F:hydrolase activity"/>
    <property type="evidence" value="ECO:0007669"/>
    <property type="project" value="InterPro"/>
</dbReference>
<dbReference type="InterPro" id="IPR002125">
    <property type="entry name" value="CMP_dCMP_dom"/>
</dbReference>
<keyword evidence="2" id="KW-0862">Zinc</keyword>
<feature type="domain" description="CMP/dCMP-type deaminase" evidence="3">
    <location>
        <begin position="3"/>
        <end position="116"/>
    </location>
</feature>
<evidence type="ECO:0000313" key="5">
    <source>
        <dbReference type="Proteomes" id="UP000198677"/>
    </source>
</evidence>
<gene>
    <name evidence="4" type="ORF">SAMN05444583_12016</name>
</gene>
<sequence length="159" mass="16490">MIKGEETHLRRAISLAEHAGRDGNRPFGAVIVDAGGATIAEGRNEVTSTGVVTAHAELVAITAAIDVGNGAELTGAAIYASGEPCPMCSAAIVWAGITRVVFGAAEPDFTAIIGGHPRFTLRCTEVLRSSDASITVSGPNLDDEALAPFRRHAVQIRRS</sequence>
<reference evidence="5" key="1">
    <citation type="submission" date="2016-10" db="EMBL/GenBank/DDBJ databases">
        <authorList>
            <person name="Varghese N."/>
            <person name="Submissions S."/>
        </authorList>
    </citation>
    <scope>NUCLEOTIDE SEQUENCE [LARGE SCALE GENOMIC DNA]</scope>
    <source>
        <strain evidence="5">DSM 44675</strain>
    </source>
</reference>
<dbReference type="SUPFAM" id="SSF53927">
    <property type="entry name" value="Cytidine deaminase-like"/>
    <property type="match status" value="1"/>
</dbReference>
<dbReference type="RefSeq" id="WP_072753262.1">
    <property type="nucleotide sequence ID" value="NZ_FOAW01000020.1"/>
</dbReference>
<dbReference type="EMBL" id="FOAW01000020">
    <property type="protein sequence ID" value="SEM02440.1"/>
    <property type="molecule type" value="Genomic_DNA"/>
</dbReference>
<accession>A0A1H7UZS0</accession>
<dbReference type="GO" id="GO:0008270">
    <property type="term" value="F:zinc ion binding"/>
    <property type="evidence" value="ECO:0007669"/>
    <property type="project" value="InterPro"/>
</dbReference>
<protein>
    <submittedName>
        <fullName evidence="4">tRNA(Arg) A34 adenosine deaminase TadA</fullName>
    </submittedName>
</protein>
<dbReference type="CDD" id="cd01285">
    <property type="entry name" value="nucleoside_deaminase"/>
    <property type="match status" value="1"/>
</dbReference>
<evidence type="ECO:0000256" key="1">
    <source>
        <dbReference type="ARBA" id="ARBA00022723"/>
    </source>
</evidence>
<evidence type="ECO:0000256" key="2">
    <source>
        <dbReference type="ARBA" id="ARBA00022833"/>
    </source>
</evidence>
<organism evidence="4 5">
    <name type="scientific">Rhodococcus maanshanensis</name>
    <dbReference type="NCBI Taxonomy" id="183556"/>
    <lineage>
        <taxon>Bacteria</taxon>
        <taxon>Bacillati</taxon>
        <taxon>Actinomycetota</taxon>
        <taxon>Actinomycetes</taxon>
        <taxon>Mycobacteriales</taxon>
        <taxon>Nocardiaceae</taxon>
        <taxon>Rhodococcus</taxon>
    </lineage>
</organism>